<dbReference type="PROSITE" id="PS51421">
    <property type="entry name" value="RAS"/>
    <property type="match status" value="1"/>
</dbReference>
<dbReference type="EMBL" id="NIVC01000037">
    <property type="protein sequence ID" value="PAA92896.1"/>
    <property type="molecule type" value="Genomic_DNA"/>
</dbReference>
<dbReference type="SMART" id="SM00174">
    <property type="entry name" value="RHO"/>
    <property type="match status" value="1"/>
</dbReference>
<dbReference type="STRING" id="282301.A0A267DTE3"/>
<keyword evidence="2" id="KW-0342">GTP-binding</keyword>
<accession>A0A267DTE3</accession>
<protein>
    <recommendedName>
        <fullName evidence="6">Small monomeric GTPase</fullName>
    </recommendedName>
</protein>
<dbReference type="PANTHER" id="PTHR24070">
    <property type="entry name" value="RAS, DI-RAS, AND RHEB FAMILY MEMBERS OF SMALL GTPASE SUPERFAMILY"/>
    <property type="match status" value="1"/>
</dbReference>
<keyword evidence="1" id="KW-0547">Nucleotide-binding</keyword>
<reference evidence="3 5" key="1">
    <citation type="submission" date="2017-06" db="EMBL/GenBank/DDBJ databases">
        <title>A platform for efficient transgenesis in Macrostomum lignano, a flatworm model organism for stem cell research.</title>
        <authorList>
            <person name="Berezikov E."/>
        </authorList>
    </citation>
    <scope>NUCLEOTIDE SEQUENCE [LARGE SCALE GENOMIC DNA]</scope>
    <source>
        <strain evidence="3">DV1</strain>
        <tissue evidence="3">Whole organism</tissue>
    </source>
</reference>
<keyword evidence="5" id="KW-1185">Reference proteome</keyword>
<dbReference type="InterPro" id="IPR001806">
    <property type="entry name" value="Small_GTPase"/>
</dbReference>
<dbReference type="InterPro" id="IPR005225">
    <property type="entry name" value="Small_GTP-bd"/>
</dbReference>
<dbReference type="InterPro" id="IPR027417">
    <property type="entry name" value="P-loop_NTPase"/>
</dbReference>
<dbReference type="SMART" id="SM00175">
    <property type="entry name" value="RAB"/>
    <property type="match status" value="1"/>
</dbReference>
<dbReference type="GO" id="GO:0003924">
    <property type="term" value="F:GTPase activity"/>
    <property type="evidence" value="ECO:0007669"/>
    <property type="project" value="InterPro"/>
</dbReference>
<dbReference type="EMBL" id="NIVC01003357">
    <property type="protein sequence ID" value="PAA51792.1"/>
    <property type="molecule type" value="Genomic_DNA"/>
</dbReference>
<evidence type="ECO:0000313" key="4">
    <source>
        <dbReference type="EMBL" id="PAA92896.1"/>
    </source>
</evidence>
<dbReference type="PROSITE" id="PS51420">
    <property type="entry name" value="RHO"/>
    <property type="match status" value="1"/>
</dbReference>
<dbReference type="NCBIfam" id="TIGR00231">
    <property type="entry name" value="small_GTP"/>
    <property type="match status" value="1"/>
</dbReference>
<name>A0A267DTE3_9PLAT</name>
<evidence type="ECO:0000256" key="1">
    <source>
        <dbReference type="ARBA" id="ARBA00022741"/>
    </source>
</evidence>
<dbReference type="GO" id="GO:0005525">
    <property type="term" value="F:GTP binding"/>
    <property type="evidence" value="ECO:0007669"/>
    <property type="project" value="UniProtKB-KW"/>
</dbReference>
<dbReference type="InterPro" id="IPR020849">
    <property type="entry name" value="Small_GTPase_Ras-type"/>
</dbReference>
<dbReference type="Pfam" id="PF00071">
    <property type="entry name" value="Ras"/>
    <property type="match status" value="1"/>
</dbReference>
<dbReference type="AlphaFoldDB" id="A0A267DTE3"/>
<dbReference type="SMART" id="SM00173">
    <property type="entry name" value="RAS"/>
    <property type="match status" value="1"/>
</dbReference>
<evidence type="ECO:0000256" key="2">
    <source>
        <dbReference type="ARBA" id="ARBA00023134"/>
    </source>
</evidence>
<dbReference type="Gene3D" id="3.40.50.300">
    <property type="entry name" value="P-loop containing nucleotide triphosphate hydrolases"/>
    <property type="match status" value="1"/>
</dbReference>
<dbReference type="Proteomes" id="UP000215902">
    <property type="component" value="Unassembled WGS sequence"/>
</dbReference>
<dbReference type="OrthoDB" id="25818at2759"/>
<organism evidence="3 5">
    <name type="scientific">Macrostomum lignano</name>
    <dbReference type="NCBI Taxonomy" id="282301"/>
    <lineage>
        <taxon>Eukaryota</taxon>
        <taxon>Metazoa</taxon>
        <taxon>Spiralia</taxon>
        <taxon>Lophotrochozoa</taxon>
        <taxon>Platyhelminthes</taxon>
        <taxon>Rhabditophora</taxon>
        <taxon>Macrostomorpha</taxon>
        <taxon>Macrostomida</taxon>
        <taxon>Macrostomidae</taxon>
        <taxon>Macrostomum</taxon>
    </lineage>
</organism>
<feature type="non-terminal residue" evidence="3">
    <location>
        <position position="1"/>
    </location>
</feature>
<dbReference type="GO" id="GO:0016020">
    <property type="term" value="C:membrane"/>
    <property type="evidence" value="ECO:0007669"/>
    <property type="project" value="InterPro"/>
</dbReference>
<evidence type="ECO:0000313" key="3">
    <source>
        <dbReference type="EMBL" id="PAA51792.1"/>
    </source>
</evidence>
<dbReference type="PROSITE" id="PS51419">
    <property type="entry name" value="RAB"/>
    <property type="match status" value="1"/>
</dbReference>
<dbReference type="SUPFAM" id="SSF52540">
    <property type="entry name" value="P-loop containing nucleoside triphosphate hydrolases"/>
    <property type="match status" value="1"/>
</dbReference>
<evidence type="ECO:0008006" key="6">
    <source>
        <dbReference type="Google" id="ProtNLM"/>
    </source>
</evidence>
<comment type="caution">
    <text evidence="3">The sequence shown here is derived from an EMBL/GenBank/DDBJ whole genome shotgun (WGS) entry which is preliminary data.</text>
</comment>
<sequence>SSLSMRFTQNTFYEDYMPTLDDKMHKDVTLLGQSYHLEIADTAGQESGSPGSSSSMLNVDGWVLVFSMASRKSLEQLRVTRNNLVESTGYKNLPMVLVGNKVDLTDECQVSAEEVTKLAGDWGCPVVFASAKCNQNVDAVFERCLLQVEKSMGNLKDEKKCNLS</sequence>
<dbReference type="PRINTS" id="PR00449">
    <property type="entry name" value="RASTRNSFRMNG"/>
</dbReference>
<proteinExistence type="predicted"/>
<gene>
    <name evidence="3" type="ORF">BOX15_Mlig013906g1</name>
    <name evidence="4" type="ORF">BOX15_Mlig013906g3</name>
</gene>
<evidence type="ECO:0000313" key="5">
    <source>
        <dbReference type="Proteomes" id="UP000215902"/>
    </source>
</evidence>
<dbReference type="GO" id="GO:0007165">
    <property type="term" value="P:signal transduction"/>
    <property type="evidence" value="ECO:0007669"/>
    <property type="project" value="InterPro"/>
</dbReference>